<sequence length="302" mass="34493">MPKVTRSPPVLQHTSSDSDVAKIPLDAVTPTFVSQRNKRQRECSEEKFLSFKEEITQLISDWKNSQNSLLEKLVEEVATIKAQNNQIKKSNEDIEKGIEFLNNQYEDMMKKIESLEKERKQHLLQIASLVSRVEDMERSLKASSIEIRNVPLPTQRESKGDLCQIVQNTCKTLNVNVSQKEIRDVYRITTKSGKGTIIADITSVITKSEIIQGVKTYNKQHPEQKLNSAVIGIKGNQCPIYVSEALTPKARRLFFLARDLVRTNEYKFCWTSNGKVYLRKSPDAAHIEVRDETQLASLKSQK</sequence>
<feature type="region of interest" description="Disordered" evidence="2">
    <location>
        <begin position="1"/>
        <end position="21"/>
    </location>
</feature>
<accession>A0A8S4I0D6</accession>
<evidence type="ECO:0000313" key="5">
    <source>
        <dbReference type="Proteomes" id="UP000838878"/>
    </source>
</evidence>
<dbReference type="Pfam" id="PF25298">
    <property type="entry name" value="Baculo_FP_2nd"/>
    <property type="match status" value="1"/>
</dbReference>
<gene>
    <name evidence="4" type="ORF">BINO364_LOCUS35</name>
</gene>
<name>A0A8S4I0D6_9NEOP</name>
<evidence type="ECO:0000256" key="1">
    <source>
        <dbReference type="SAM" id="Coils"/>
    </source>
</evidence>
<proteinExistence type="predicted"/>
<reference evidence="4" key="1">
    <citation type="submission" date="2021-12" db="EMBL/GenBank/DDBJ databases">
        <authorList>
            <person name="Martin H S."/>
        </authorList>
    </citation>
    <scope>NUCLEOTIDE SEQUENCE</scope>
</reference>
<keyword evidence="1" id="KW-0175">Coiled coil</keyword>
<protein>
    <recommendedName>
        <fullName evidence="3">FP protein C-terminal domain-containing protein</fullName>
    </recommendedName>
</protein>
<dbReference type="OrthoDB" id="6922032at2759"/>
<evidence type="ECO:0000313" key="4">
    <source>
        <dbReference type="EMBL" id="CAH0712803.1"/>
    </source>
</evidence>
<evidence type="ECO:0000256" key="2">
    <source>
        <dbReference type="SAM" id="MobiDB-lite"/>
    </source>
</evidence>
<dbReference type="Proteomes" id="UP000838878">
    <property type="component" value="Chromosome 1"/>
</dbReference>
<dbReference type="AlphaFoldDB" id="A0A8S4I0D6"/>
<dbReference type="EMBL" id="OV170221">
    <property type="protein sequence ID" value="CAH0712803.1"/>
    <property type="molecule type" value="Genomic_DNA"/>
</dbReference>
<organism evidence="4 5">
    <name type="scientific">Brenthis ino</name>
    <name type="common">lesser marbled fritillary</name>
    <dbReference type="NCBI Taxonomy" id="405034"/>
    <lineage>
        <taxon>Eukaryota</taxon>
        <taxon>Metazoa</taxon>
        <taxon>Ecdysozoa</taxon>
        <taxon>Arthropoda</taxon>
        <taxon>Hexapoda</taxon>
        <taxon>Insecta</taxon>
        <taxon>Pterygota</taxon>
        <taxon>Neoptera</taxon>
        <taxon>Endopterygota</taxon>
        <taxon>Lepidoptera</taxon>
        <taxon>Glossata</taxon>
        <taxon>Ditrysia</taxon>
        <taxon>Papilionoidea</taxon>
        <taxon>Nymphalidae</taxon>
        <taxon>Heliconiinae</taxon>
        <taxon>Argynnini</taxon>
        <taxon>Brenthis</taxon>
    </lineage>
</organism>
<feature type="domain" description="FP protein C-terminal" evidence="3">
    <location>
        <begin position="247"/>
        <end position="298"/>
    </location>
</feature>
<feature type="coiled-coil region" evidence="1">
    <location>
        <begin position="70"/>
        <end position="132"/>
    </location>
</feature>
<dbReference type="InterPro" id="IPR057251">
    <property type="entry name" value="FP_C"/>
</dbReference>
<evidence type="ECO:0000259" key="3">
    <source>
        <dbReference type="Pfam" id="PF25298"/>
    </source>
</evidence>
<keyword evidence="5" id="KW-1185">Reference proteome</keyword>
<feature type="non-terminal residue" evidence="4">
    <location>
        <position position="302"/>
    </location>
</feature>